<dbReference type="PANTHER" id="PTHR33376">
    <property type="match status" value="1"/>
</dbReference>
<dbReference type="OrthoDB" id="9794826at2"/>
<gene>
    <name evidence="3" type="ORF">BGI27_03700</name>
    <name evidence="4" type="ORF">CGU29_02605</name>
</gene>
<proteinExistence type="predicted"/>
<evidence type="ECO:0000313" key="5">
    <source>
        <dbReference type="Proteomes" id="UP000216107"/>
    </source>
</evidence>
<dbReference type="EMBL" id="MDUX01000008">
    <property type="protein sequence ID" value="KAF7600170.1"/>
    <property type="molecule type" value="Genomic_DNA"/>
</dbReference>
<dbReference type="AlphaFoldDB" id="A0A272EYW3"/>
<dbReference type="GO" id="GO:0055085">
    <property type="term" value="P:transmembrane transport"/>
    <property type="evidence" value="ECO:0007669"/>
    <property type="project" value="InterPro"/>
</dbReference>
<evidence type="ECO:0000313" key="3">
    <source>
        <dbReference type="EMBL" id="KAF7600170.1"/>
    </source>
</evidence>
<dbReference type="Gene3D" id="3.40.190.170">
    <property type="entry name" value="Bacterial extracellular solute-binding protein, family 7"/>
    <property type="match status" value="1"/>
</dbReference>
<dbReference type="CDD" id="cd13603">
    <property type="entry name" value="PBP2_TRAP_Siap_TeaA_like"/>
    <property type="match status" value="1"/>
</dbReference>
<comment type="caution">
    <text evidence="4">The sequence shown here is derived from an EMBL/GenBank/DDBJ whole genome shotgun (WGS) entry which is preliminary data.</text>
</comment>
<dbReference type="Proteomes" id="UP000216107">
    <property type="component" value="Unassembled WGS sequence"/>
</dbReference>
<dbReference type="Pfam" id="PF03480">
    <property type="entry name" value="DctP"/>
    <property type="match status" value="1"/>
</dbReference>
<dbReference type="Proteomes" id="UP000623509">
    <property type="component" value="Unassembled WGS sequence"/>
</dbReference>
<dbReference type="EMBL" id="NMRN01000004">
    <property type="protein sequence ID" value="PAS94810.1"/>
    <property type="molecule type" value="Genomic_DNA"/>
</dbReference>
<sequence>MKSAIKRLALALSTVFLAGPALAADPAPITVRVVTPFASGHLLADTAAKFKEELEKQARHITVAIQTGVLNEQSIDPAFKACTREELVGEILLTGGQPIQDYAPEYFFFNGPYVIRDFKHLQSVWHSKIGKQLGTLLEKNGNMVSFDPVYRGYRQFTANKPIHTPADFTGVKLRLPPVPDWIAVWQSLGVAPVQVALPEIYNALKSGAAEASEGDLTQIQSMKLNEVQSQLVLTNHLVGFGMQLANGCFYNKELSKADQKKVAQALEKAAQWGSRTIQERETSVIDALKAGGMSVVTPDAAAIRKATEPSINELFKTKWTVTTWQQVLAY</sequence>
<evidence type="ECO:0000313" key="6">
    <source>
        <dbReference type="Proteomes" id="UP000623509"/>
    </source>
</evidence>
<accession>A0A272EYW3</accession>
<dbReference type="InterPro" id="IPR018389">
    <property type="entry name" value="DctP_fam"/>
</dbReference>
<evidence type="ECO:0000256" key="1">
    <source>
        <dbReference type="ARBA" id="ARBA00022729"/>
    </source>
</evidence>
<keyword evidence="6" id="KW-1185">Reference proteome</keyword>
<keyword evidence="1 2" id="KW-0732">Signal</keyword>
<reference evidence="4 5" key="2">
    <citation type="submission" date="2017-07" db="EMBL/GenBank/DDBJ databases">
        <title>Candidatus Dactylopiibacterium carminicum, a nitrogen-fixing symbiont of the cochineal insect Dactylopius coccus and Dactylopius opuntiae (Hemiptera: Coccoidea: Dactylopiidae).</title>
        <authorList>
            <person name="Vera A."/>
        </authorList>
    </citation>
    <scope>NUCLEOTIDE SEQUENCE [LARGE SCALE GENOMIC DNA]</scope>
    <source>
        <strain evidence="4 5">NFDCM</strain>
    </source>
</reference>
<feature type="signal peptide" evidence="2">
    <location>
        <begin position="1"/>
        <end position="23"/>
    </location>
</feature>
<dbReference type="NCBIfam" id="NF037995">
    <property type="entry name" value="TRAP_S1"/>
    <property type="match status" value="1"/>
</dbReference>
<organism evidence="4 5">
    <name type="scientific">Candidatus Dactylopiibacterium carminicum</name>
    <dbReference type="NCBI Taxonomy" id="857335"/>
    <lineage>
        <taxon>Bacteria</taxon>
        <taxon>Pseudomonadati</taxon>
        <taxon>Pseudomonadota</taxon>
        <taxon>Betaproteobacteria</taxon>
        <taxon>Rhodocyclales</taxon>
        <taxon>Rhodocyclaceae</taxon>
        <taxon>Candidatus Dactylopiibacterium</taxon>
    </lineage>
</organism>
<dbReference type="InterPro" id="IPR038404">
    <property type="entry name" value="TRAP_DctP_sf"/>
</dbReference>
<dbReference type="PANTHER" id="PTHR33376:SF4">
    <property type="entry name" value="SIALIC ACID-BINDING PERIPLASMIC PROTEIN SIAP"/>
    <property type="match status" value="1"/>
</dbReference>
<dbReference type="RefSeq" id="WP_095523570.1">
    <property type="nucleotide sequence ID" value="NZ_MDUX01000008.1"/>
</dbReference>
<reference evidence="3 6" key="1">
    <citation type="submission" date="2016-08" db="EMBL/GenBank/DDBJ databases">
        <title>Candidatus Dactylopiibacterium carminicum genome sequence.</title>
        <authorList>
            <person name="Ramirez-Puebla S.T."/>
            <person name="Ormeno-Orrillo E."/>
            <person name="Vera-Ponce De Leon A."/>
            <person name="Luis L."/>
            <person name="Sanchez-Flores A."/>
            <person name="Monica R."/>
            <person name="Martinez-Romero E."/>
        </authorList>
    </citation>
    <scope>NUCLEOTIDE SEQUENCE [LARGE SCALE GENOMIC DNA]</scope>
    <source>
        <strain evidence="3">END1</strain>
    </source>
</reference>
<name>A0A272EYW3_9RHOO</name>
<protein>
    <submittedName>
        <fullName evidence="4">C4-dicarboxylate ABC transporter substrate-binding protein</fullName>
    </submittedName>
</protein>
<evidence type="ECO:0000256" key="2">
    <source>
        <dbReference type="SAM" id="SignalP"/>
    </source>
</evidence>
<feature type="chain" id="PRO_5012176519" evidence="2">
    <location>
        <begin position="24"/>
        <end position="330"/>
    </location>
</feature>
<evidence type="ECO:0000313" key="4">
    <source>
        <dbReference type="EMBL" id="PAS94810.1"/>
    </source>
</evidence>